<dbReference type="AlphaFoldDB" id="H6QB59"/>
<dbReference type="GO" id="GO:0016757">
    <property type="term" value="F:glycosyltransferase activity"/>
    <property type="evidence" value="ECO:0007669"/>
    <property type="project" value="InterPro"/>
</dbReference>
<reference evidence="2 3" key="1">
    <citation type="journal article" date="2012" name="Stand. Genomic Sci.">
        <title>Complete genome sequence of Pyrobaculum oguniense.</title>
        <authorList>
            <person name="Bernick D.L."/>
            <person name="Karplus K."/>
            <person name="Lui L.M."/>
            <person name="Coker J.K."/>
            <person name="Murphy J.N."/>
            <person name="Chan P.P."/>
            <person name="Cozen A.E."/>
            <person name="Lowe T.M."/>
        </authorList>
    </citation>
    <scope>NUCLEOTIDE SEQUENCE [LARGE SCALE GENOMIC DNA]</scope>
    <source>
        <strain evidence="2 3">TE7</strain>
    </source>
</reference>
<accession>H6QB59</accession>
<organism evidence="2 3">
    <name type="scientific">Pyrobaculum oguniense (strain DSM 13380 / JCM 10595 / TE7)</name>
    <dbReference type="NCBI Taxonomy" id="698757"/>
    <lineage>
        <taxon>Archaea</taxon>
        <taxon>Thermoproteota</taxon>
        <taxon>Thermoprotei</taxon>
        <taxon>Thermoproteales</taxon>
        <taxon>Thermoproteaceae</taxon>
        <taxon>Pyrobaculum</taxon>
    </lineage>
</organism>
<name>H6QB59_PYROT</name>
<evidence type="ECO:0000313" key="2">
    <source>
        <dbReference type="EMBL" id="AFA40056.1"/>
    </source>
</evidence>
<dbReference type="PANTHER" id="PTHR12526:SF622">
    <property type="entry name" value="GLYCOSYLTRANSFERASE (GROUP I)"/>
    <property type="match status" value="1"/>
</dbReference>
<keyword evidence="3" id="KW-1185">Reference proteome</keyword>
<dbReference type="Pfam" id="PF00534">
    <property type="entry name" value="Glycos_transf_1"/>
    <property type="match status" value="1"/>
</dbReference>
<feature type="domain" description="Glycosyl transferase family 1" evidence="1">
    <location>
        <begin position="202"/>
        <end position="363"/>
    </location>
</feature>
<dbReference type="Gene3D" id="3.40.50.2000">
    <property type="entry name" value="Glycogen Phosphorylase B"/>
    <property type="match status" value="2"/>
</dbReference>
<dbReference type="InterPro" id="IPR001296">
    <property type="entry name" value="Glyco_trans_1"/>
</dbReference>
<dbReference type="KEGG" id="pog:Pogu_2029"/>
<dbReference type="HOGENOM" id="CLU_720835_0_0_2"/>
<sequence length="388" mass="44152">MIAYVTRFNPYIFPRPLFLKTAVNELEIYMLGRTRPLPLQSGWVLASDRRRLDIKLFELAKRTDLTKYIDSCVRQGEIYDGLSLLLESYYTIFFRKLDTRNVVIKNLTGALGALRAGKRVVVDLMDYWHCNKPYVVFNSLDFYILRRARCVIAWSKAIAGFMRRYLGRRCVAYLPFGVNLALADPLKVGNIFFERFPELSSYVIVGYSGGGEPYHGIDTLMYAFSLLERRRRDVFLVVQTWGGSDRILMLIKRLGLKRVAVLPPAPVFNDPLRLSFLRASSVLVNTASKVPGIYLAERTTTYWYMSAGRPIVAEATPGVRGVLKHGLSALFVPLGDVKSLAKAIEEVIDDSSFARRLGDNARRLAEEEYNWGGKLGRRARVLFSSLFE</sequence>
<dbReference type="PANTHER" id="PTHR12526">
    <property type="entry name" value="GLYCOSYLTRANSFERASE"/>
    <property type="match status" value="1"/>
</dbReference>
<dbReference type="eggNOG" id="arCOG01410">
    <property type="taxonomic scope" value="Archaea"/>
</dbReference>
<protein>
    <submittedName>
        <fullName evidence="2">Glycosyltransferase</fullName>
    </submittedName>
</protein>
<dbReference type="Proteomes" id="UP000009062">
    <property type="component" value="Chromosome"/>
</dbReference>
<dbReference type="STRING" id="698757.Pogu_2029"/>
<dbReference type="EMBL" id="CP003316">
    <property type="protein sequence ID" value="AFA40056.1"/>
    <property type="molecule type" value="Genomic_DNA"/>
</dbReference>
<evidence type="ECO:0000259" key="1">
    <source>
        <dbReference type="Pfam" id="PF00534"/>
    </source>
</evidence>
<evidence type="ECO:0000313" key="3">
    <source>
        <dbReference type="Proteomes" id="UP000009062"/>
    </source>
</evidence>
<gene>
    <name evidence="2" type="ordered locus">Pogu_2029</name>
</gene>
<proteinExistence type="predicted"/>
<dbReference type="SUPFAM" id="SSF53756">
    <property type="entry name" value="UDP-Glycosyltransferase/glycogen phosphorylase"/>
    <property type="match status" value="1"/>
</dbReference>